<evidence type="ECO:0000313" key="1">
    <source>
        <dbReference type="EMBL" id="KAK1859916.1"/>
    </source>
</evidence>
<organism evidence="1 2">
    <name type="scientific">Pyropia yezoensis</name>
    <name type="common">Susabi-nori</name>
    <name type="synonym">Porphyra yezoensis</name>
    <dbReference type="NCBI Taxonomy" id="2788"/>
    <lineage>
        <taxon>Eukaryota</taxon>
        <taxon>Rhodophyta</taxon>
        <taxon>Bangiophyceae</taxon>
        <taxon>Bangiales</taxon>
        <taxon>Bangiaceae</taxon>
        <taxon>Pyropia</taxon>
    </lineage>
</organism>
<comment type="caution">
    <text evidence="1">The sequence shown here is derived from an EMBL/GenBank/DDBJ whole genome shotgun (WGS) entry which is preliminary data.</text>
</comment>
<evidence type="ECO:0000313" key="2">
    <source>
        <dbReference type="Proteomes" id="UP000798662"/>
    </source>
</evidence>
<sequence length="161" mass="17432">MATRSPSHPPLHPLPMYPRNALNRTTSRCHHCRSRHTWRHGKSRTEACPQQRSSHHRRTERGDWRGDTAPGGTTAARPSPAPKPSSTIPFPTSFAVALQETRLARGRPPWHGSPHPPSAPPRPPSALPHPLPAGVPMAPGSNVACALSAPSGGTYVCTERR</sequence>
<dbReference type="EMBL" id="CM020618">
    <property type="protein sequence ID" value="KAK1859916.1"/>
    <property type="molecule type" value="Genomic_DNA"/>
</dbReference>
<accession>A0ACC3BQB3</accession>
<dbReference type="Proteomes" id="UP000798662">
    <property type="component" value="Chromosome 1"/>
</dbReference>
<keyword evidence="2" id="KW-1185">Reference proteome</keyword>
<name>A0ACC3BQB3_PYRYE</name>
<reference evidence="1" key="1">
    <citation type="submission" date="2019-11" db="EMBL/GenBank/DDBJ databases">
        <title>Nori genome reveals adaptations in red seaweeds to the harsh intertidal environment.</title>
        <authorList>
            <person name="Wang D."/>
            <person name="Mao Y."/>
        </authorList>
    </citation>
    <scope>NUCLEOTIDE SEQUENCE</scope>
    <source>
        <tissue evidence="1">Gametophyte</tissue>
    </source>
</reference>
<proteinExistence type="predicted"/>
<gene>
    <name evidence="1" type="ORF">I4F81_002508</name>
</gene>
<protein>
    <submittedName>
        <fullName evidence="1">Uncharacterized protein</fullName>
    </submittedName>
</protein>